<proteinExistence type="predicted"/>
<evidence type="ECO:0000313" key="1">
    <source>
        <dbReference type="EMBL" id="OGG26775.1"/>
    </source>
</evidence>
<accession>A0A1F6AQ09</accession>
<evidence type="ECO:0000313" key="2">
    <source>
        <dbReference type="Proteomes" id="UP000176609"/>
    </source>
</evidence>
<dbReference type="InterPro" id="IPR050010">
    <property type="entry name" value="ETEC_3214_dom"/>
</dbReference>
<name>A0A1F6AQ09_9BACT</name>
<dbReference type="EMBL" id="MFJR01000007">
    <property type="protein sequence ID" value="OGG26775.1"/>
    <property type="molecule type" value="Genomic_DNA"/>
</dbReference>
<gene>
    <name evidence="1" type="ORF">A2960_01215</name>
</gene>
<protein>
    <submittedName>
        <fullName evidence="1">Uncharacterized protein</fullName>
    </submittedName>
</protein>
<dbReference type="Proteomes" id="UP000176609">
    <property type="component" value="Unassembled WGS sequence"/>
</dbReference>
<dbReference type="NCBIfam" id="NF043066">
    <property type="entry name" value="ETEC_3214_dom"/>
    <property type="match status" value="1"/>
</dbReference>
<dbReference type="AlphaFoldDB" id="A0A1F6AQ09"/>
<organism evidence="1 2">
    <name type="scientific">Candidatus Gottesmanbacteria bacterium RIFCSPLOWO2_01_FULL_39_12b</name>
    <dbReference type="NCBI Taxonomy" id="1798388"/>
    <lineage>
        <taxon>Bacteria</taxon>
        <taxon>Candidatus Gottesmaniibacteriota</taxon>
    </lineage>
</organism>
<sequence length="188" mass="21914">MNLGKFNEIFGVPTYTRISKSNWIENIYKGRDYWIQTISTSSGQVVFYAITSCDKVFKPNISPNPILRKIVLQESTFSSIGDDPNDIKYYLREATANSYFYNEYSWGNPSQYQTVFVGINDACMPKQEIQYPENRNSLYIENIRDNDIIKFRSAARINTYAETAAFFGKEVFKDYQIGIDRIQIRSLY</sequence>
<comment type="caution">
    <text evidence="1">The sequence shown here is derived from an EMBL/GenBank/DDBJ whole genome shotgun (WGS) entry which is preliminary data.</text>
</comment>
<reference evidence="1 2" key="1">
    <citation type="journal article" date="2016" name="Nat. Commun.">
        <title>Thousands of microbial genomes shed light on interconnected biogeochemical processes in an aquifer system.</title>
        <authorList>
            <person name="Anantharaman K."/>
            <person name="Brown C.T."/>
            <person name="Hug L.A."/>
            <person name="Sharon I."/>
            <person name="Castelle C.J."/>
            <person name="Probst A.J."/>
            <person name="Thomas B.C."/>
            <person name="Singh A."/>
            <person name="Wilkins M.J."/>
            <person name="Karaoz U."/>
            <person name="Brodie E.L."/>
            <person name="Williams K.H."/>
            <person name="Hubbard S.S."/>
            <person name="Banfield J.F."/>
        </authorList>
    </citation>
    <scope>NUCLEOTIDE SEQUENCE [LARGE SCALE GENOMIC DNA]</scope>
</reference>